<dbReference type="GO" id="GO:0005737">
    <property type="term" value="C:cytoplasm"/>
    <property type="evidence" value="ECO:0007669"/>
    <property type="project" value="UniProtKB-SubCell"/>
</dbReference>
<organism evidence="7 8">
    <name type="scientific">Ligilactobacillus salivarius</name>
    <dbReference type="NCBI Taxonomy" id="1624"/>
    <lineage>
        <taxon>Bacteria</taxon>
        <taxon>Bacillati</taxon>
        <taxon>Bacillota</taxon>
        <taxon>Bacilli</taxon>
        <taxon>Lactobacillales</taxon>
        <taxon>Lactobacillaceae</taxon>
        <taxon>Ligilactobacillus</taxon>
    </lineage>
</organism>
<dbReference type="GO" id="GO:0003746">
    <property type="term" value="F:translation elongation factor activity"/>
    <property type="evidence" value="ECO:0007669"/>
    <property type="project" value="UniProtKB-KW"/>
</dbReference>
<dbReference type="Gene3D" id="1.10.10.2770">
    <property type="match status" value="1"/>
</dbReference>
<dbReference type="InterPro" id="IPR015190">
    <property type="entry name" value="Elong_fac_SelB-wing-hlx_typ-2"/>
</dbReference>
<dbReference type="InterPro" id="IPR027417">
    <property type="entry name" value="P-loop_NTPase"/>
</dbReference>
<evidence type="ECO:0000256" key="4">
    <source>
        <dbReference type="ARBA" id="ARBA00022917"/>
    </source>
</evidence>
<dbReference type="Pfam" id="PF09107">
    <property type="entry name" value="WHD_3rd_SelB"/>
    <property type="match status" value="1"/>
</dbReference>
<evidence type="ECO:0000259" key="6">
    <source>
        <dbReference type="PROSITE" id="PS51722"/>
    </source>
</evidence>
<dbReference type="InterPro" id="IPR009001">
    <property type="entry name" value="Transl_elong_EF1A/Init_IF2_C"/>
</dbReference>
<dbReference type="EMBL" id="CP007647">
    <property type="protein sequence ID" value="AIR11444.1"/>
    <property type="molecule type" value="Genomic_DNA"/>
</dbReference>
<keyword evidence="5" id="KW-0342">GTP-binding</keyword>
<dbReference type="Gene3D" id="1.10.10.10">
    <property type="entry name" value="Winged helix-like DNA-binding domain superfamily/Winged helix DNA-binding domain"/>
    <property type="match status" value="1"/>
</dbReference>
<dbReference type="Pfam" id="PF09106">
    <property type="entry name" value="WHD_2nd_SelB"/>
    <property type="match status" value="1"/>
</dbReference>
<dbReference type="InterPro" id="IPR000795">
    <property type="entry name" value="T_Tr_GTP-bd_dom"/>
</dbReference>
<keyword evidence="7" id="KW-0251">Elongation factor</keyword>
<dbReference type="SUPFAM" id="SSF52540">
    <property type="entry name" value="P-loop containing nucleoside triphosphate hydrolases"/>
    <property type="match status" value="1"/>
</dbReference>
<dbReference type="PANTHER" id="PTHR43721:SF22">
    <property type="entry name" value="ELONGATION FACTOR TU, MITOCHONDRIAL"/>
    <property type="match status" value="1"/>
</dbReference>
<dbReference type="Pfam" id="PF25461">
    <property type="entry name" value="Beta-barrel_SelB"/>
    <property type="match status" value="1"/>
</dbReference>
<dbReference type="InterPro" id="IPR009000">
    <property type="entry name" value="Transl_B-barrel_sf"/>
</dbReference>
<dbReference type="NCBIfam" id="TIGR00231">
    <property type="entry name" value="small_GTP"/>
    <property type="match status" value="1"/>
</dbReference>
<reference evidence="7 8" key="1">
    <citation type="journal article" date="2014" name="BMC Genomics">
        <title>Unusual genome complexity in Lactobacillus salivarius JCM1046.</title>
        <authorList>
            <person name="Raftis E.J."/>
            <person name="Forde B.M."/>
            <person name="Claesson M.J."/>
            <person name="O'Toole P.W."/>
        </authorList>
    </citation>
    <scope>NUCLEOTIDE SEQUENCE [LARGE SCALE GENOMIC DNA]</scope>
    <source>
        <strain evidence="7 8">JCM1046</strain>
        <plasmid evidence="7 8">pMP1046A</plasmid>
    </source>
</reference>
<dbReference type="SUPFAM" id="SSF50447">
    <property type="entry name" value="Translation proteins"/>
    <property type="match status" value="1"/>
</dbReference>
<dbReference type="InterPro" id="IPR015191">
    <property type="entry name" value="SelB_WHD4"/>
</dbReference>
<dbReference type="KEGG" id="lsj:LSJ_2026"/>
<dbReference type="Gene3D" id="3.40.50.300">
    <property type="entry name" value="P-loop containing nucleotide triphosphate hydrolases"/>
    <property type="match status" value="1"/>
</dbReference>
<dbReference type="PRINTS" id="PR00315">
    <property type="entry name" value="ELONGATNFCT"/>
</dbReference>
<dbReference type="InterPro" id="IPR004535">
    <property type="entry name" value="Transl_elong_SelB"/>
</dbReference>
<dbReference type="CDD" id="cd15491">
    <property type="entry name" value="selB_III"/>
    <property type="match status" value="1"/>
</dbReference>
<dbReference type="GO" id="GO:0003924">
    <property type="term" value="F:GTPase activity"/>
    <property type="evidence" value="ECO:0007669"/>
    <property type="project" value="InterPro"/>
</dbReference>
<evidence type="ECO:0000313" key="7">
    <source>
        <dbReference type="EMBL" id="AIR11444.1"/>
    </source>
</evidence>
<dbReference type="InterPro" id="IPR050055">
    <property type="entry name" value="EF-Tu_GTPase"/>
</dbReference>
<accession>A0A089QEE0</accession>
<dbReference type="GO" id="GO:0005525">
    <property type="term" value="F:GTP binding"/>
    <property type="evidence" value="ECO:0007669"/>
    <property type="project" value="UniProtKB-KW"/>
</dbReference>
<protein>
    <submittedName>
        <fullName evidence="7">Selenocysteine-specific elongation factor</fullName>
    </submittedName>
</protein>
<dbReference type="GO" id="GO:0001514">
    <property type="term" value="P:selenocysteine incorporation"/>
    <property type="evidence" value="ECO:0007669"/>
    <property type="project" value="InterPro"/>
</dbReference>
<dbReference type="Pfam" id="PF00009">
    <property type="entry name" value="GTP_EFTU"/>
    <property type="match status" value="1"/>
</dbReference>
<dbReference type="InterPro" id="IPR005225">
    <property type="entry name" value="Small_GTP-bd"/>
</dbReference>
<dbReference type="InterPro" id="IPR057335">
    <property type="entry name" value="Beta-barrel_SelB"/>
</dbReference>
<keyword evidence="7" id="KW-0614">Plasmid</keyword>
<evidence type="ECO:0000256" key="3">
    <source>
        <dbReference type="ARBA" id="ARBA00022741"/>
    </source>
</evidence>
<comment type="subcellular location">
    <subcellularLocation>
        <location evidence="1">Cytoplasm</location>
    </subcellularLocation>
</comment>
<dbReference type="GO" id="GO:0003723">
    <property type="term" value="F:RNA binding"/>
    <property type="evidence" value="ECO:0007669"/>
    <property type="project" value="InterPro"/>
</dbReference>
<dbReference type="NCBIfam" id="TIGR00475">
    <property type="entry name" value="selB"/>
    <property type="match status" value="1"/>
</dbReference>
<dbReference type="InterPro" id="IPR036388">
    <property type="entry name" value="WH-like_DNA-bd_sf"/>
</dbReference>
<dbReference type="AlphaFoldDB" id="A0A089QEE0"/>
<geneLocation type="plasmid" evidence="7 8">
    <name>pMP1046A</name>
</geneLocation>
<keyword evidence="2" id="KW-0963">Cytoplasm</keyword>
<evidence type="ECO:0000313" key="8">
    <source>
        <dbReference type="Proteomes" id="UP000029488"/>
    </source>
</evidence>
<dbReference type="SUPFAM" id="SSF50465">
    <property type="entry name" value="EF-Tu/eEF-1alpha/eIF2-gamma C-terminal domain"/>
    <property type="match status" value="1"/>
</dbReference>
<dbReference type="CDD" id="cd04171">
    <property type="entry name" value="SelB"/>
    <property type="match status" value="1"/>
</dbReference>
<feature type="domain" description="Tr-type G" evidence="6">
    <location>
        <begin position="1"/>
        <end position="172"/>
    </location>
</feature>
<dbReference type="PROSITE" id="PS51722">
    <property type="entry name" value="G_TR_2"/>
    <property type="match status" value="1"/>
</dbReference>
<dbReference type="Proteomes" id="UP000029488">
    <property type="component" value="Plasmid pMP1046A"/>
</dbReference>
<name>A0A089QEE0_9LACO</name>
<sequence>MMGIILATAGHVDHGKTTLIKKLTGIDTDTTEEEKKRGLTINLGFAHLKLPNKSTIGIVDVPGHEKFLKNMLSGLSGIDAALLVVDPNEGVMPQTIEHARILLLLGVTKFIVVITKVDTVDRDMVELAHEDIKENFSGTPIEKAEFFDVDAVSGTGVNDLVQGIQKVCSSIDNADISGYPRLNIDRAFSLKGIGTVVTGTLQDGNLSLDDKLVLYPQKKEVSIKNIRVYEGNTTSAQYSTRTALNIALPAETFHRGDVLATPNTIEVVDRINVVCDILSIPDLDLKLNDRVRVYMGSKEVYGRIYPLGKNEIIPGETNFLQIRLEGNIAVRYQDKFILRSYSPIKVIGGGRVLEMNPTNKRRFDSDTLKQLEIRLENKCTDVILEYFISNNIITVDKNHLSKYFNYSMEKVQNALDELVSKKYLAKFGNEYLVIDVIENKNKEVLEFLDQYHGKYPLRKGIALAEIRSKYFKEYTESDFENFVNFNIEEKILKKEGSLLSRFEFKVELNNHQKKNVDYLLGILDKEPFIPQKINDVANSEELKELIFISPNDYFVNLGNEFVLSKKAFLKLEQKIIDYINKNEKLSLADYRDITNSSRRYAMIVLEKMDSLNITARKENYRVLGDKANVF</sequence>
<keyword evidence="4" id="KW-0648">Protein biosynthesis</keyword>
<evidence type="ECO:0000256" key="5">
    <source>
        <dbReference type="ARBA" id="ARBA00023134"/>
    </source>
</evidence>
<proteinExistence type="predicted"/>
<evidence type="ECO:0000256" key="2">
    <source>
        <dbReference type="ARBA" id="ARBA00022490"/>
    </source>
</evidence>
<gene>
    <name evidence="7" type="ORF">LSJ_2026</name>
</gene>
<evidence type="ECO:0000256" key="1">
    <source>
        <dbReference type="ARBA" id="ARBA00004496"/>
    </source>
</evidence>
<dbReference type="InterPro" id="IPR036390">
    <property type="entry name" value="WH_DNA-bd_sf"/>
</dbReference>
<dbReference type="PANTHER" id="PTHR43721">
    <property type="entry name" value="ELONGATION FACTOR TU-RELATED"/>
    <property type="match status" value="1"/>
</dbReference>
<keyword evidence="3" id="KW-0547">Nucleotide-binding</keyword>
<dbReference type="Gene3D" id="2.40.30.10">
    <property type="entry name" value="Translation factors"/>
    <property type="match status" value="1"/>
</dbReference>
<dbReference type="SUPFAM" id="SSF46785">
    <property type="entry name" value="Winged helix' DNA-binding domain"/>
    <property type="match status" value="2"/>
</dbReference>